<feature type="compositionally biased region" description="Basic and acidic residues" evidence="1">
    <location>
        <begin position="496"/>
        <end position="514"/>
    </location>
</feature>
<feature type="region of interest" description="Disordered" evidence="1">
    <location>
        <begin position="489"/>
        <end position="570"/>
    </location>
</feature>
<sequence>MVYVNEGVSAKNKFDENSDELEKGKVESAAVNEQVGLAEVAACGRTVSKTACDTGYMQSSVEKFPKDNAAELPTGRGENGQHVDSGMQLRSKRKIVQKGAAEQGSVRPGEEVIPGSIGELRVGKNAKGIVFEQWEVDVSLAKGKSAGKGVASDIAEGISKGTAAGQAAKVFAGRPVHNSEAESAASQVNHGLNMGQSTNEIAAGNLPSFQEKVSSIAAGQIAKTVACRHGQGSCSSPRQLQFTETVAAGHHDRAVAAGHHDRAVAAGHHDRAVAAKSGKTFNDAAAGNGKQGLTMGHLAKSFAAGQGCAGLDKRRGSMEAAAGKRCKVAPADYRQHDVGKKDKEAAAGDGIPGRFGELGVGEGKTAKEAAAGDGGLGQYAKEAAAGDRQHGQYAKEHAAGDGQHGQYANEAAAGDGQHGQYANEAAGRFENEANFAEWMGNEQEVVNLIFAEGITAAELPSSRPIGVEQRGAEKIAAAGLYGAANTTAELPATPKTAEKMPRQVDAERGQRVESDGGSSFEQENTTNNDKTTINKMKGATDSTRGDDDLRKSQSEHGSKSNNQNETSCMTFMQSLVPQVWNSS</sequence>
<comment type="caution">
    <text evidence="2">The sequence shown here is derived from an EMBL/GenBank/DDBJ whole genome shotgun (WGS) entry which is preliminary data.</text>
</comment>
<dbReference type="AlphaFoldDB" id="A0A7J6VPP1"/>
<accession>A0A7J6VPP1</accession>
<dbReference type="Proteomes" id="UP000554482">
    <property type="component" value="Unassembled WGS sequence"/>
</dbReference>
<reference evidence="2 3" key="1">
    <citation type="submission" date="2020-06" db="EMBL/GenBank/DDBJ databases">
        <title>Transcriptomic and genomic resources for Thalictrum thalictroides and T. hernandezii: Facilitating candidate gene discovery in an emerging model plant lineage.</title>
        <authorList>
            <person name="Arias T."/>
            <person name="Riano-Pachon D.M."/>
            <person name="Di Stilio V.S."/>
        </authorList>
    </citation>
    <scope>NUCLEOTIDE SEQUENCE [LARGE SCALE GENOMIC DNA]</scope>
    <source>
        <strain evidence="3">cv. WT478/WT964</strain>
        <tissue evidence="2">Leaves</tissue>
    </source>
</reference>
<evidence type="ECO:0000256" key="1">
    <source>
        <dbReference type="SAM" id="MobiDB-lite"/>
    </source>
</evidence>
<keyword evidence="3" id="KW-1185">Reference proteome</keyword>
<evidence type="ECO:0000313" key="3">
    <source>
        <dbReference type="Proteomes" id="UP000554482"/>
    </source>
</evidence>
<organism evidence="2 3">
    <name type="scientific">Thalictrum thalictroides</name>
    <name type="common">Rue-anemone</name>
    <name type="synonym">Anemone thalictroides</name>
    <dbReference type="NCBI Taxonomy" id="46969"/>
    <lineage>
        <taxon>Eukaryota</taxon>
        <taxon>Viridiplantae</taxon>
        <taxon>Streptophyta</taxon>
        <taxon>Embryophyta</taxon>
        <taxon>Tracheophyta</taxon>
        <taxon>Spermatophyta</taxon>
        <taxon>Magnoliopsida</taxon>
        <taxon>Ranunculales</taxon>
        <taxon>Ranunculaceae</taxon>
        <taxon>Thalictroideae</taxon>
        <taxon>Thalictrum</taxon>
    </lineage>
</organism>
<feature type="compositionally biased region" description="Basic and acidic residues" evidence="1">
    <location>
        <begin position="543"/>
        <end position="558"/>
    </location>
</feature>
<feature type="compositionally biased region" description="Polar residues" evidence="1">
    <location>
        <begin position="559"/>
        <end position="570"/>
    </location>
</feature>
<protein>
    <submittedName>
        <fullName evidence="2">Uncharacterized protein</fullName>
    </submittedName>
</protein>
<proteinExistence type="predicted"/>
<dbReference type="EMBL" id="JABWDY010029791">
    <property type="protein sequence ID" value="KAF5186140.1"/>
    <property type="molecule type" value="Genomic_DNA"/>
</dbReference>
<evidence type="ECO:0000313" key="2">
    <source>
        <dbReference type="EMBL" id="KAF5186140.1"/>
    </source>
</evidence>
<name>A0A7J6VPP1_THATH</name>
<feature type="compositionally biased region" description="Low complexity" evidence="1">
    <location>
        <begin position="524"/>
        <end position="537"/>
    </location>
</feature>
<gene>
    <name evidence="2" type="ORF">FRX31_024272</name>
</gene>